<accession>A0ABW1DSG4</accession>
<evidence type="ECO:0000313" key="2">
    <source>
        <dbReference type="Proteomes" id="UP001595979"/>
    </source>
</evidence>
<sequence>MSRTSHPDQLARELMRLRTTSRLKGAPVFHFWEIGQGKRDLFLGLERALIAFTKRERSGEPFNPAEQAAFEQLKTLFADPDLNPYTPELLRQDQETSAHPHFAVSLTFEDDGLTLANAAQVTQQLLDHFHPIRWTEFEESTVWDLLCEVLPALQIARVQLDTYAAQRWLYDERSQRAAEALCCRVQSTLPNTGLPGHLSVPTQQQAIFEEYAARLKRGTNARRWFQDTLKKQARPPQRHRHAS</sequence>
<dbReference type="EMBL" id="JBHSOH010000035">
    <property type="protein sequence ID" value="MFC5850049.1"/>
    <property type="molecule type" value="Genomic_DNA"/>
</dbReference>
<evidence type="ECO:0000313" key="1">
    <source>
        <dbReference type="EMBL" id="MFC5850049.1"/>
    </source>
</evidence>
<dbReference type="RefSeq" id="WP_380051704.1">
    <property type="nucleotide sequence ID" value="NZ_JBHSOH010000035.1"/>
</dbReference>
<organism evidence="1 2">
    <name type="scientific">Deinococcus petrolearius</name>
    <dbReference type="NCBI Taxonomy" id="1751295"/>
    <lineage>
        <taxon>Bacteria</taxon>
        <taxon>Thermotogati</taxon>
        <taxon>Deinococcota</taxon>
        <taxon>Deinococci</taxon>
        <taxon>Deinococcales</taxon>
        <taxon>Deinococcaceae</taxon>
        <taxon>Deinococcus</taxon>
    </lineage>
</organism>
<protein>
    <submittedName>
        <fullName evidence="1">Uncharacterized protein</fullName>
    </submittedName>
</protein>
<name>A0ABW1DSG4_9DEIO</name>
<gene>
    <name evidence="1" type="ORF">ACFPQ6_17235</name>
</gene>
<keyword evidence="2" id="KW-1185">Reference proteome</keyword>
<dbReference type="Proteomes" id="UP001595979">
    <property type="component" value="Unassembled WGS sequence"/>
</dbReference>
<proteinExistence type="predicted"/>
<comment type="caution">
    <text evidence="1">The sequence shown here is derived from an EMBL/GenBank/DDBJ whole genome shotgun (WGS) entry which is preliminary data.</text>
</comment>
<reference evidence="2" key="1">
    <citation type="journal article" date="2019" name="Int. J. Syst. Evol. Microbiol.">
        <title>The Global Catalogue of Microorganisms (GCM) 10K type strain sequencing project: providing services to taxonomists for standard genome sequencing and annotation.</title>
        <authorList>
            <consortium name="The Broad Institute Genomics Platform"/>
            <consortium name="The Broad Institute Genome Sequencing Center for Infectious Disease"/>
            <person name="Wu L."/>
            <person name="Ma J."/>
        </authorList>
    </citation>
    <scope>NUCLEOTIDE SEQUENCE [LARGE SCALE GENOMIC DNA]</scope>
    <source>
        <strain evidence="2">CGMCC 1.15053</strain>
    </source>
</reference>